<reference evidence="13 14" key="1">
    <citation type="submission" date="2016-10" db="EMBL/GenBank/DDBJ databases">
        <authorList>
            <person name="de Groot N.N."/>
        </authorList>
    </citation>
    <scope>NUCLEOTIDE SEQUENCE [LARGE SCALE GENOMIC DNA]</scope>
    <source>
        <strain evidence="13 14">EP1-55-1</strain>
    </source>
</reference>
<feature type="domain" description="TonB-dependent receptor plug" evidence="12">
    <location>
        <begin position="36"/>
        <end position="130"/>
    </location>
</feature>
<dbReference type="PANTHER" id="PTHR30069:SF49">
    <property type="entry name" value="OUTER MEMBRANE PROTEIN C"/>
    <property type="match status" value="1"/>
</dbReference>
<dbReference type="GO" id="GO:0009279">
    <property type="term" value="C:cell outer membrane"/>
    <property type="evidence" value="ECO:0007669"/>
    <property type="project" value="UniProtKB-SubCell"/>
</dbReference>
<dbReference type="InterPro" id="IPR036942">
    <property type="entry name" value="Beta-barrel_TonB_sf"/>
</dbReference>
<dbReference type="STRING" id="223786.SAMN05216234_10270"/>
<keyword evidence="2 8" id="KW-0813">Transport</keyword>
<evidence type="ECO:0000256" key="1">
    <source>
        <dbReference type="ARBA" id="ARBA00004571"/>
    </source>
</evidence>
<dbReference type="InterPro" id="IPR012910">
    <property type="entry name" value="Plug_dom"/>
</dbReference>
<dbReference type="InterPro" id="IPR039426">
    <property type="entry name" value="TonB-dep_rcpt-like"/>
</dbReference>
<dbReference type="SUPFAM" id="SSF56935">
    <property type="entry name" value="Porins"/>
    <property type="match status" value="1"/>
</dbReference>
<protein>
    <submittedName>
        <fullName evidence="13">Iron complex outermembrane recepter protein</fullName>
    </submittedName>
</protein>
<dbReference type="Pfam" id="PF07715">
    <property type="entry name" value="Plug"/>
    <property type="match status" value="1"/>
</dbReference>
<dbReference type="GO" id="GO:0015344">
    <property type="term" value="F:siderophore uptake transmembrane transporter activity"/>
    <property type="evidence" value="ECO:0007669"/>
    <property type="project" value="TreeGrafter"/>
</dbReference>
<evidence type="ECO:0000256" key="2">
    <source>
        <dbReference type="ARBA" id="ARBA00022448"/>
    </source>
</evidence>
<evidence type="ECO:0000259" key="12">
    <source>
        <dbReference type="Pfam" id="PF07715"/>
    </source>
</evidence>
<evidence type="ECO:0000256" key="6">
    <source>
        <dbReference type="ARBA" id="ARBA00023136"/>
    </source>
</evidence>
<feature type="signal peptide" evidence="10">
    <location>
        <begin position="1"/>
        <end position="23"/>
    </location>
</feature>
<dbReference type="PANTHER" id="PTHR30069">
    <property type="entry name" value="TONB-DEPENDENT OUTER MEMBRANE RECEPTOR"/>
    <property type="match status" value="1"/>
</dbReference>
<name>A0A1I5L8J9_9BACT</name>
<evidence type="ECO:0000256" key="4">
    <source>
        <dbReference type="ARBA" id="ARBA00022692"/>
    </source>
</evidence>
<keyword evidence="10" id="KW-0732">Signal</keyword>
<keyword evidence="4 8" id="KW-0812">Transmembrane</keyword>
<dbReference type="Proteomes" id="UP000199227">
    <property type="component" value="Unassembled WGS sequence"/>
</dbReference>
<evidence type="ECO:0000256" key="9">
    <source>
        <dbReference type="RuleBase" id="RU003357"/>
    </source>
</evidence>
<keyword evidence="7 8" id="KW-0998">Cell outer membrane</keyword>
<feature type="domain" description="TonB-dependent receptor-like beta-barrel" evidence="11">
    <location>
        <begin position="239"/>
        <end position="629"/>
    </location>
</feature>
<dbReference type="Gene3D" id="2.40.170.20">
    <property type="entry name" value="TonB-dependent receptor, beta-barrel domain"/>
    <property type="match status" value="1"/>
</dbReference>
<evidence type="ECO:0000313" key="14">
    <source>
        <dbReference type="Proteomes" id="UP000199227"/>
    </source>
</evidence>
<gene>
    <name evidence="13" type="ORF">SAMN05216234_10270</name>
</gene>
<evidence type="ECO:0000256" key="5">
    <source>
        <dbReference type="ARBA" id="ARBA00023077"/>
    </source>
</evidence>
<dbReference type="PROSITE" id="PS52016">
    <property type="entry name" value="TONB_DEPENDENT_REC_3"/>
    <property type="match status" value="1"/>
</dbReference>
<organism evidence="13 14">
    <name type="scientific">Hydrogenimonas thermophila</name>
    <dbReference type="NCBI Taxonomy" id="223786"/>
    <lineage>
        <taxon>Bacteria</taxon>
        <taxon>Pseudomonadati</taxon>
        <taxon>Campylobacterota</taxon>
        <taxon>Epsilonproteobacteria</taxon>
        <taxon>Campylobacterales</taxon>
        <taxon>Hydrogenimonadaceae</taxon>
        <taxon>Hydrogenimonas</taxon>
    </lineage>
</organism>
<dbReference type="InterPro" id="IPR037066">
    <property type="entry name" value="Plug_dom_sf"/>
</dbReference>
<dbReference type="Gene3D" id="2.170.130.10">
    <property type="entry name" value="TonB-dependent receptor, plug domain"/>
    <property type="match status" value="1"/>
</dbReference>
<evidence type="ECO:0000256" key="8">
    <source>
        <dbReference type="PROSITE-ProRule" id="PRU01360"/>
    </source>
</evidence>
<dbReference type="Pfam" id="PF00593">
    <property type="entry name" value="TonB_dep_Rec_b-barrel"/>
    <property type="match status" value="1"/>
</dbReference>
<evidence type="ECO:0000259" key="11">
    <source>
        <dbReference type="Pfam" id="PF00593"/>
    </source>
</evidence>
<evidence type="ECO:0000256" key="7">
    <source>
        <dbReference type="ARBA" id="ARBA00023237"/>
    </source>
</evidence>
<dbReference type="EMBL" id="FOXB01000002">
    <property type="protein sequence ID" value="SFO93051.1"/>
    <property type="molecule type" value="Genomic_DNA"/>
</dbReference>
<accession>A0A1I5L8J9</accession>
<evidence type="ECO:0000256" key="3">
    <source>
        <dbReference type="ARBA" id="ARBA00022452"/>
    </source>
</evidence>
<dbReference type="InterPro" id="IPR000531">
    <property type="entry name" value="Beta-barrel_TonB"/>
</dbReference>
<comment type="similarity">
    <text evidence="8 9">Belongs to the TonB-dependent receptor family.</text>
</comment>
<keyword evidence="14" id="KW-1185">Reference proteome</keyword>
<proteinExistence type="inferred from homology"/>
<keyword evidence="6 8" id="KW-0472">Membrane</keyword>
<evidence type="ECO:0000313" key="13">
    <source>
        <dbReference type="EMBL" id="SFO93051.1"/>
    </source>
</evidence>
<keyword evidence="5 9" id="KW-0798">TonB box</keyword>
<dbReference type="AlphaFoldDB" id="A0A1I5L8J9"/>
<comment type="subcellular location">
    <subcellularLocation>
        <location evidence="1 8">Cell outer membrane</location>
        <topology evidence="1 8">Multi-pass membrane protein</topology>
    </subcellularLocation>
</comment>
<keyword evidence="3 8" id="KW-1134">Transmembrane beta strand</keyword>
<feature type="chain" id="PRO_5011751072" evidence="10">
    <location>
        <begin position="24"/>
        <end position="669"/>
    </location>
</feature>
<dbReference type="GO" id="GO:0044718">
    <property type="term" value="P:siderophore transmembrane transport"/>
    <property type="evidence" value="ECO:0007669"/>
    <property type="project" value="TreeGrafter"/>
</dbReference>
<evidence type="ECO:0000256" key="10">
    <source>
        <dbReference type="SAM" id="SignalP"/>
    </source>
</evidence>
<sequence length="669" mass="74591">MYIMKKTPFISMLSMAAVLCLQAQDFDLQAIDVEESANITIVKDVAGEEVRSADLADALYKIDPNIQLIRRSGIANDIILRGLRKDNINVLIDGGKIYGGCPNRMDPPLSHVLASNVKNIIVKEGPYDVENFGTLSGVVNVETLPPSKGFHGEGYLNVGSWGYRKIGAQASGGNDKVRVFVGASTESSGQYEDGDGNTLAEQVDNYAEANPAVAGSKYAPAYHDMKAYDKKSAMVKLYVNVTDNQELKLSYTLNRSSDVLYPNSKMDALKDDSDLFNAKYTIHNLGQYSKELDFEFYNSWVYHPMGTYYRDSVASMGIMENVMNSRIYGGKVKNSMDLAGGTLTYGIDASKRKWNGEYLKNGDPTGVLSINYSETKNSALFTEYDKSFGNLDMQIGLRYDDTSVSNEDPVINSKDYNSFNGYLFGTYTLNNRTKLFAGLGKSSRVPDGKELYFQDKTGLYIGTSDLDQTKNYEADFGVEHNFANLAFKGKFFYSILKDFIAFNSSKTENKYENVDAKLYGLSFDGTYTITENIYTDFGVAYLRGKKDEPLVGQTDTDMPNITPLKGNVAVIYDYDDSLMVKLSMVAASGWNDYDSDNGEQELSGYTVFNFKVKKDVTKHFEVTAGIDNIFDRTYAITNTYADMTLVTGGEPMLLNEPGRYYYCNLKYHF</sequence>